<dbReference type="STRING" id="4537.A0A0E0M643"/>
<dbReference type="HOGENOM" id="CLU_001570_29_6_1"/>
<sequence length="83" mass="9427">MLKFGYSQKSRHFDFIPFGSGRHICIGMPLANQMLHVILGSLLHQFQWTMPEIVHRGNGLDMAEKFGLAVSMATRPNIIARKM</sequence>
<dbReference type="InterPro" id="IPR001128">
    <property type="entry name" value="Cyt_P450"/>
</dbReference>
<dbReference type="GO" id="GO:0020037">
    <property type="term" value="F:heme binding"/>
    <property type="evidence" value="ECO:0007669"/>
    <property type="project" value="InterPro"/>
</dbReference>
<comment type="similarity">
    <text evidence="1 4">Belongs to the cytochrome P450 family.</text>
</comment>
<evidence type="ECO:0000256" key="3">
    <source>
        <dbReference type="ARBA" id="ARBA00022989"/>
    </source>
</evidence>
<reference evidence="5" key="1">
    <citation type="submission" date="2015-04" db="UniProtKB">
        <authorList>
            <consortium name="EnsemblPlants"/>
        </authorList>
    </citation>
    <scope>IDENTIFICATION</scope>
</reference>
<keyword evidence="4" id="KW-0560">Oxidoreductase</keyword>
<dbReference type="GO" id="GO:0016705">
    <property type="term" value="F:oxidoreductase activity, acting on paired donors, with incorporation or reduction of molecular oxygen"/>
    <property type="evidence" value="ECO:0007669"/>
    <property type="project" value="InterPro"/>
</dbReference>
<dbReference type="InterPro" id="IPR002401">
    <property type="entry name" value="Cyt_P450_E_grp-I"/>
</dbReference>
<dbReference type="PANTHER" id="PTHR47950:SF48">
    <property type="entry name" value="CYTOCHROME P450 FAMILY PROTEIN, EXPRESSED"/>
    <property type="match status" value="1"/>
</dbReference>
<dbReference type="Pfam" id="PF00067">
    <property type="entry name" value="p450"/>
    <property type="match status" value="1"/>
</dbReference>
<keyword evidence="3" id="KW-1133">Transmembrane helix</keyword>
<evidence type="ECO:0000256" key="2">
    <source>
        <dbReference type="ARBA" id="ARBA00022692"/>
    </source>
</evidence>
<dbReference type="EnsemblPlants" id="OPUNC10G03960.1">
    <property type="protein sequence ID" value="OPUNC10G03960.1"/>
    <property type="gene ID" value="OPUNC10G03960"/>
</dbReference>
<dbReference type="AlphaFoldDB" id="A0A0E0M643"/>
<accession>A0A0E0M643</accession>
<dbReference type="GO" id="GO:0005506">
    <property type="term" value="F:iron ion binding"/>
    <property type="evidence" value="ECO:0007669"/>
    <property type="project" value="InterPro"/>
</dbReference>
<keyword evidence="4" id="KW-0408">Iron</keyword>
<dbReference type="PRINTS" id="PR00463">
    <property type="entry name" value="EP450I"/>
</dbReference>
<protein>
    <recommendedName>
        <fullName evidence="7">Cytochrome P450</fullName>
    </recommendedName>
</protein>
<dbReference type="PANTHER" id="PTHR47950">
    <property type="entry name" value="CYTOCHROME P450, FAMILY 76, SUBFAMILY C, POLYPEPTIDE 5-RELATED"/>
    <property type="match status" value="1"/>
</dbReference>
<dbReference type="Gene3D" id="1.10.630.10">
    <property type="entry name" value="Cytochrome P450"/>
    <property type="match status" value="1"/>
</dbReference>
<dbReference type="InterPro" id="IPR036396">
    <property type="entry name" value="Cyt_P450_sf"/>
</dbReference>
<dbReference type="SUPFAM" id="SSF48264">
    <property type="entry name" value="Cytochrome P450"/>
    <property type="match status" value="1"/>
</dbReference>
<evidence type="ECO:0008006" key="7">
    <source>
        <dbReference type="Google" id="ProtNLM"/>
    </source>
</evidence>
<evidence type="ECO:0000256" key="1">
    <source>
        <dbReference type="ARBA" id="ARBA00010617"/>
    </source>
</evidence>
<name>A0A0E0M643_ORYPU</name>
<keyword evidence="6" id="KW-1185">Reference proteome</keyword>
<keyword evidence="4" id="KW-0479">Metal-binding</keyword>
<evidence type="ECO:0000313" key="5">
    <source>
        <dbReference type="EnsemblPlants" id="OPUNC10G03960.1"/>
    </source>
</evidence>
<dbReference type="eggNOG" id="KOG0156">
    <property type="taxonomic scope" value="Eukaryota"/>
</dbReference>
<proteinExistence type="inferred from homology"/>
<evidence type="ECO:0000313" key="6">
    <source>
        <dbReference type="Proteomes" id="UP000026962"/>
    </source>
</evidence>
<dbReference type="PROSITE" id="PS00086">
    <property type="entry name" value="CYTOCHROME_P450"/>
    <property type="match status" value="1"/>
</dbReference>
<keyword evidence="4" id="KW-0349">Heme</keyword>
<reference evidence="5" key="2">
    <citation type="submission" date="2018-05" db="EMBL/GenBank/DDBJ databases">
        <title>OpunRS2 (Oryza punctata Reference Sequence Version 2).</title>
        <authorList>
            <person name="Zhang J."/>
            <person name="Kudrna D."/>
            <person name="Lee S."/>
            <person name="Talag J."/>
            <person name="Welchert J."/>
            <person name="Wing R.A."/>
        </authorList>
    </citation>
    <scope>NUCLEOTIDE SEQUENCE [LARGE SCALE GENOMIC DNA]</scope>
</reference>
<dbReference type="Gramene" id="OPUNC10G03960.1">
    <property type="protein sequence ID" value="OPUNC10G03960.1"/>
    <property type="gene ID" value="OPUNC10G03960"/>
</dbReference>
<keyword evidence="3" id="KW-0472">Membrane</keyword>
<dbReference type="InterPro" id="IPR017972">
    <property type="entry name" value="Cyt_P450_CS"/>
</dbReference>
<dbReference type="OMA" id="TINMNER"/>
<keyword evidence="2" id="KW-0812">Transmembrane</keyword>
<evidence type="ECO:0000256" key="4">
    <source>
        <dbReference type="RuleBase" id="RU000461"/>
    </source>
</evidence>
<organism evidence="5">
    <name type="scientific">Oryza punctata</name>
    <name type="common">Red rice</name>
    <dbReference type="NCBI Taxonomy" id="4537"/>
    <lineage>
        <taxon>Eukaryota</taxon>
        <taxon>Viridiplantae</taxon>
        <taxon>Streptophyta</taxon>
        <taxon>Embryophyta</taxon>
        <taxon>Tracheophyta</taxon>
        <taxon>Spermatophyta</taxon>
        <taxon>Magnoliopsida</taxon>
        <taxon>Liliopsida</taxon>
        <taxon>Poales</taxon>
        <taxon>Poaceae</taxon>
        <taxon>BOP clade</taxon>
        <taxon>Oryzoideae</taxon>
        <taxon>Oryzeae</taxon>
        <taxon>Oryzinae</taxon>
        <taxon>Oryza</taxon>
    </lineage>
</organism>
<dbReference type="Proteomes" id="UP000026962">
    <property type="component" value="Chromosome 10"/>
</dbReference>
<dbReference type="GO" id="GO:0004497">
    <property type="term" value="F:monooxygenase activity"/>
    <property type="evidence" value="ECO:0007669"/>
    <property type="project" value="UniProtKB-KW"/>
</dbReference>
<keyword evidence="4" id="KW-0503">Monooxygenase</keyword>